<dbReference type="EMBL" id="JACSCY010000013">
    <property type="protein sequence ID" value="MBC6612299.1"/>
    <property type="molecule type" value="Genomic_DNA"/>
</dbReference>
<comment type="caution">
    <text evidence="1">The sequence shown here is derived from an EMBL/GenBank/DDBJ whole genome shotgun (WGS) entry which is preliminary data.</text>
</comment>
<sequence>MKKTLLLGVLLLLLAGGYWYYRSISTGPQYSLLKAAAAVQAHDVAAFEQYVDIESVASGMVDQVTTQSTTLKLLNPGGAAFMGSLRLLKPQLAAAARKEVQRYIETGSVEAAVAAQPKRAINVSILGLVGKVVSPESQFKDVKYVKEEDNGQALVGLEFTQPKYDTTLVLEVKMLERGGHWQVTQVTNTGELIRHIARLEKQRMLGK</sequence>
<keyword evidence="2" id="KW-1185">Reference proteome</keyword>
<dbReference type="Proteomes" id="UP000622017">
    <property type="component" value="Unassembled WGS sequence"/>
</dbReference>
<proteinExistence type="predicted"/>
<dbReference type="RefSeq" id="WP_187320555.1">
    <property type="nucleotide sequence ID" value="NZ_JACSCY010000013.1"/>
</dbReference>
<organism evidence="1 2">
    <name type="scientific">Hymenobacter citatus</name>
    <dbReference type="NCBI Taxonomy" id="2763506"/>
    <lineage>
        <taxon>Bacteria</taxon>
        <taxon>Pseudomonadati</taxon>
        <taxon>Bacteroidota</taxon>
        <taxon>Cytophagia</taxon>
        <taxon>Cytophagales</taxon>
        <taxon>Hymenobacteraceae</taxon>
        <taxon>Hymenobacter</taxon>
    </lineage>
</organism>
<protein>
    <recommendedName>
        <fullName evidence="3">DUF2939 domain-containing protein</fullName>
    </recommendedName>
</protein>
<reference evidence="1 2" key="1">
    <citation type="submission" date="2020-08" db="EMBL/GenBank/DDBJ databases">
        <title>Hymenobacter sp.</title>
        <authorList>
            <person name="Kim M.K."/>
        </authorList>
    </citation>
    <scope>NUCLEOTIDE SEQUENCE [LARGE SCALE GENOMIC DNA]</scope>
    <source>
        <strain evidence="1 2">BT507</strain>
    </source>
</reference>
<evidence type="ECO:0008006" key="3">
    <source>
        <dbReference type="Google" id="ProtNLM"/>
    </source>
</evidence>
<gene>
    <name evidence="1" type="ORF">H8B15_15325</name>
</gene>
<evidence type="ECO:0000313" key="1">
    <source>
        <dbReference type="EMBL" id="MBC6612299.1"/>
    </source>
</evidence>
<name>A0ABR7MN34_9BACT</name>
<accession>A0ABR7MN34</accession>
<evidence type="ECO:0000313" key="2">
    <source>
        <dbReference type="Proteomes" id="UP000622017"/>
    </source>
</evidence>